<dbReference type="PhylomeDB" id="B4N7Q6"/>
<evidence type="ECO:0000313" key="10">
    <source>
        <dbReference type="Proteomes" id="UP000007798"/>
    </source>
</evidence>
<keyword evidence="6 8" id="KW-0675">Receptor</keyword>
<evidence type="ECO:0000256" key="2">
    <source>
        <dbReference type="ARBA" id="ARBA00022475"/>
    </source>
</evidence>
<name>B4N7Q6_DROWI</name>
<keyword evidence="4 8" id="KW-1133">Transmembrane helix</keyword>
<feature type="transmembrane region" description="Helical" evidence="8">
    <location>
        <begin position="351"/>
        <end position="371"/>
    </location>
</feature>
<comment type="similarity">
    <text evidence="8">Belongs to the insect chemoreceptor superfamily. Gustatory receptor (GR) family.</text>
</comment>
<organism evidence="9 10">
    <name type="scientific">Drosophila willistoni</name>
    <name type="common">Fruit fly</name>
    <dbReference type="NCBI Taxonomy" id="7260"/>
    <lineage>
        <taxon>Eukaryota</taxon>
        <taxon>Metazoa</taxon>
        <taxon>Ecdysozoa</taxon>
        <taxon>Arthropoda</taxon>
        <taxon>Hexapoda</taxon>
        <taxon>Insecta</taxon>
        <taxon>Pterygota</taxon>
        <taxon>Neoptera</taxon>
        <taxon>Endopterygota</taxon>
        <taxon>Diptera</taxon>
        <taxon>Brachycera</taxon>
        <taxon>Muscomorpha</taxon>
        <taxon>Ephydroidea</taxon>
        <taxon>Drosophilidae</taxon>
        <taxon>Drosophila</taxon>
        <taxon>Sophophora</taxon>
    </lineage>
</organism>
<feature type="transmembrane region" description="Helical" evidence="8">
    <location>
        <begin position="234"/>
        <end position="258"/>
    </location>
</feature>
<comment type="subcellular location">
    <subcellularLocation>
        <location evidence="1 8">Cell membrane</location>
        <topology evidence="1 8">Multi-pass membrane protein</topology>
    </subcellularLocation>
</comment>
<keyword evidence="7 8" id="KW-0807">Transducer</keyword>
<proteinExistence type="inferred from homology"/>
<keyword evidence="10" id="KW-1185">Reference proteome</keyword>
<evidence type="ECO:0000256" key="7">
    <source>
        <dbReference type="ARBA" id="ARBA00023224"/>
    </source>
</evidence>
<dbReference type="GO" id="GO:0043025">
    <property type="term" value="C:neuronal cell body"/>
    <property type="evidence" value="ECO:0007669"/>
    <property type="project" value="TreeGrafter"/>
</dbReference>
<dbReference type="eggNOG" id="ENOG502T3DC">
    <property type="taxonomic scope" value="Eukaryota"/>
</dbReference>
<dbReference type="KEGG" id="dwi:6646784"/>
<dbReference type="PANTHER" id="PTHR21143:SF133">
    <property type="entry name" value="GUSTATORY AND PHEROMONE RECEPTOR 32A-RELATED"/>
    <property type="match status" value="1"/>
</dbReference>
<evidence type="ECO:0000256" key="5">
    <source>
        <dbReference type="ARBA" id="ARBA00023136"/>
    </source>
</evidence>
<dbReference type="AlphaFoldDB" id="B4N7Q6"/>
<evidence type="ECO:0000256" key="8">
    <source>
        <dbReference type="RuleBase" id="RU363108"/>
    </source>
</evidence>
<keyword evidence="3 8" id="KW-0812">Transmembrane</keyword>
<feature type="transmembrane region" description="Helical" evidence="8">
    <location>
        <begin position="150"/>
        <end position="170"/>
    </location>
</feature>
<dbReference type="HOGENOM" id="CLU_062916_0_0_1"/>
<dbReference type="GO" id="GO:0005886">
    <property type="term" value="C:plasma membrane"/>
    <property type="evidence" value="ECO:0007669"/>
    <property type="project" value="UniProtKB-SubCell"/>
</dbReference>
<reference evidence="9 10" key="1">
    <citation type="journal article" date="2007" name="Nature">
        <title>Evolution of genes and genomes on the Drosophila phylogeny.</title>
        <authorList>
            <consortium name="Drosophila 12 Genomes Consortium"/>
            <person name="Clark A.G."/>
            <person name="Eisen M.B."/>
            <person name="Smith D.R."/>
            <person name="Bergman C.M."/>
            <person name="Oliver B."/>
            <person name="Markow T.A."/>
            <person name="Kaufman T.C."/>
            <person name="Kellis M."/>
            <person name="Gelbart W."/>
            <person name="Iyer V.N."/>
            <person name="Pollard D.A."/>
            <person name="Sackton T.B."/>
            <person name="Larracuente A.M."/>
            <person name="Singh N.D."/>
            <person name="Abad J.P."/>
            <person name="Abt D.N."/>
            <person name="Adryan B."/>
            <person name="Aguade M."/>
            <person name="Akashi H."/>
            <person name="Anderson W.W."/>
            <person name="Aquadro C.F."/>
            <person name="Ardell D.H."/>
            <person name="Arguello R."/>
            <person name="Artieri C.G."/>
            <person name="Barbash D.A."/>
            <person name="Barker D."/>
            <person name="Barsanti P."/>
            <person name="Batterham P."/>
            <person name="Batzoglou S."/>
            <person name="Begun D."/>
            <person name="Bhutkar A."/>
            <person name="Blanco E."/>
            <person name="Bosak S.A."/>
            <person name="Bradley R.K."/>
            <person name="Brand A.D."/>
            <person name="Brent M.R."/>
            <person name="Brooks A.N."/>
            <person name="Brown R.H."/>
            <person name="Butlin R.K."/>
            <person name="Caggese C."/>
            <person name="Calvi B.R."/>
            <person name="Bernardo de Carvalho A."/>
            <person name="Caspi A."/>
            <person name="Castrezana S."/>
            <person name="Celniker S.E."/>
            <person name="Chang J.L."/>
            <person name="Chapple C."/>
            <person name="Chatterji S."/>
            <person name="Chinwalla A."/>
            <person name="Civetta A."/>
            <person name="Clifton S.W."/>
            <person name="Comeron J.M."/>
            <person name="Costello J.C."/>
            <person name="Coyne J.A."/>
            <person name="Daub J."/>
            <person name="David R.G."/>
            <person name="Delcher A.L."/>
            <person name="Delehaunty K."/>
            <person name="Do C.B."/>
            <person name="Ebling H."/>
            <person name="Edwards K."/>
            <person name="Eickbush T."/>
            <person name="Evans J.D."/>
            <person name="Filipski A."/>
            <person name="Findeiss S."/>
            <person name="Freyhult E."/>
            <person name="Fulton L."/>
            <person name="Fulton R."/>
            <person name="Garcia A.C."/>
            <person name="Gardiner A."/>
            <person name="Garfield D.A."/>
            <person name="Garvin B.E."/>
            <person name="Gibson G."/>
            <person name="Gilbert D."/>
            <person name="Gnerre S."/>
            <person name="Godfrey J."/>
            <person name="Good R."/>
            <person name="Gotea V."/>
            <person name="Gravely B."/>
            <person name="Greenberg A.J."/>
            <person name="Griffiths-Jones S."/>
            <person name="Gross S."/>
            <person name="Guigo R."/>
            <person name="Gustafson E.A."/>
            <person name="Haerty W."/>
            <person name="Hahn M.W."/>
            <person name="Halligan D.L."/>
            <person name="Halpern A.L."/>
            <person name="Halter G.M."/>
            <person name="Han M.V."/>
            <person name="Heger A."/>
            <person name="Hillier L."/>
            <person name="Hinrichs A.S."/>
            <person name="Holmes I."/>
            <person name="Hoskins R.A."/>
            <person name="Hubisz M.J."/>
            <person name="Hultmark D."/>
            <person name="Huntley M.A."/>
            <person name="Jaffe D.B."/>
            <person name="Jagadeeshan S."/>
            <person name="Jeck W.R."/>
            <person name="Johnson J."/>
            <person name="Jones C.D."/>
            <person name="Jordan W.C."/>
            <person name="Karpen G.H."/>
            <person name="Kataoka E."/>
            <person name="Keightley P.D."/>
            <person name="Kheradpour P."/>
            <person name="Kirkness E.F."/>
            <person name="Koerich L.B."/>
            <person name="Kristiansen K."/>
            <person name="Kudrna D."/>
            <person name="Kulathinal R.J."/>
            <person name="Kumar S."/>
            <person name="Kwok R."/>
            <person name="Lander E."/>
            <person name="Langley C.H."/>
            <person name="Lapoint R."/>
            <person name="Lazzaro B.P."/>
            <person name="Lee S.J."/>
            <person name="Levesque L."/>
            <person name="Li R."/>
            <person name="Lin C.F."/>
            <person name="Lin M.F."/>
            <person name="Lindblad-Toh K."/>
            <person name="Llopart A."/>
            <person name="Long M."/>
            <person name="Low L."/>
            <person name="Lozovsky E."/>
            <person name="Lu J."/>
            <person name="Luo M."/>
            <person name="Machado C.A."/>
            <person name="Makalowski W."/>
            <person name="Marzo M."/>
            <person name="Matsuda M."/>
            <person name="Matzkin L."/>
            <person name="McAllister B."/>
            <person name="McBride C.S."/>
            <person name="McKernan B."/>
            <person name="McKernan K."/>
            <person name="Mendez-Lago M."/>
            <person name="Minx P."/>
            <person name="Mollenhauer M.U."/>
            <person name="Montooth K."/>
            <person name="Mount S.M."/>
            <person name="Mu X."/>
            <person name="Myers E."/>
            <person name="Negre B."/>
            <person name="Newfeld S."/>
            <person name="Nielsen R."/>
            <person name="Noor M.A."/>
            <person name="O'Grady P."/>
            <person name="Pachter L."/>
            <person name="Papaceit M."/>
            <person name="Parisi M.J."/>
            <person name="Parisi M."/>
            <person name="Parts L."/>
            <person name="Pedersen J.S."/>
            <person name="Pesole G."/>
            <person name="Phillippy A.M."/>
            <person name="Ponting C.P."/>
            <person name="Pop M."/>
            <person name="Porcelli D."/>
            <person name="Powell J.R."/>
            <person name="Prohaska S."/>
            <person name="Pruitt K."/>
            <person name="Puig M."/>
            <person name="Quesneville H."/>
            <person name="Ram K.R."/>
            <person name="Rand D."/>
            <person name="Rasmussen M.D."/>
            <person name="Reed L.K."/>
            <person name="Reenan R."/>
            <person name="Reily A."/>
            <person name="Remington K.A."/>
            <person name="Rieger T.T."/>
            <person name="Ritchie M.G."/>
            <person name="Robin C."/>
            <person name="Rogers Y.H."/>
            <person name="Rohde C."/>
            <person name="Rozas J."/>
            <person name="Rubenfield M.J."/>
            <person name="Ruiz A."/>
            <person name="Russo S."/>
            <person name="Salzberg S.L."/>
            <person name="Sanchez-Gracia A."/>
            <person name="Saranga D.J."/>
            <person name="Sato H."/>
            <person name="Schaeffer S.W."/>
            <person name="Schatz M.C."/>
            <person name="Schlenke T."/>
            <person name="Schwartz R."/>
            <person name="Segarra C."/>
            <person name="Singh R.S."/>
            <person name="Sirot L."/>
            <person name="Sirota M."/>
            <person name="Sisneros N.B."/>
            <person name="Smith C.D."/>
            <person name="Smith T.F."/>
            <person name="Spieth J."/>
            <person name="Stage D.E."/>
            <person name="Stark A."/>
            <person name="Stephan W."/>
            <person name="Strausberg R.L."/>
            <person name="Strempel S."/>
            <person name="Sturgill D."/>
            <person name="Sutton G."/>
            <person name="Sutton G.G."/>
            <person name="Tao W."/>
            <person name="Teichmann S."/>
            <person name="Tobari Y.N."/>
            <person name="Tomimura Y."/>
            <person name="Tsolas J.M."/>
            <person name="Valente V.L."/>
            <person name="Venter E."/>
            <person name="Venter J.C."/>
            <person name="Vicario S."/>
            <person name="Vieira F.G."/>
            <person name="Vilella A.J."/>
            <person name="Villasante A."/>
            <person name="Walenz B."/>
            <person name="Wang J."/>
            <person name="Wasserman M."/>
            <person name="Watts T."/>
            <person name="Wilson D."/>
            <person name="Wilson R.K."/>
            <person name="Wing R.A."/>
            <person name="Wolfner M.F."/>
            <person name="Wong A."/>
            <person name="Wong G.K."/>
            <person name="Wu C.I."/>
            <person name="Wu G."/>
            <person name="Yamamoto D."/>
            <person name="Yang H.P."/>
            <person name="Yang S.P."/>
            <person name="Yorke J.A."/>
            <person name="Yoshida K."/>
            <person name="Zdobnov E."/>
            <person name="Zhang P."/>
            <person name="Zhang Y."/>
            <person name="Zimin A.V."/>
            <person name="Baldwin J."/>
            <person name="Abdouelleil A."/>
            <person name="Abdulkadir J."/>
            <person name="Abebe A."/>
            <person name="Abera B."/>
            <person name="Abreu J."/>
            <person name="Acer S.C."/>
            <person name="Aftuck L."/>
            <person name="Alexander A."/>
            <person name="An P."/>
            <person name="Anderson E."/>
            <person name="Anderson S."/>
            <person name="Arachi H."/>
            <person name="Azer M."/>
            <person name="Bachantsang P."/>
            <person name="Barry A."/>
            <person name="Bayul T."/>
            <person name="Berlin A."/>
            <person name="Bessette D."/>
            <person name="Bloom T."/>
            <person name="Blye J."/>
            <person name="Boguslavskiy L."/>
            <person name="Bonnet C."/>
            <person name="Boukhgalter B."/>
            <person name="Bourzgui I."/>
            <person name="Brown A."/>
            <person name="Cahill P."/>
            <person name="Channer S."/>
            <person name="Cheshatsang Y."/>
            <person name="Chuda L."/>
            <person name="Citroen M."/>
            <person name="Collymore A."/>
            <person name="Cooke P."/>
            <person name="Costello M."/>
            <person name="D'Aco K."/>
            <person name="Daza R."/>
            <person name="De Haan G."/>
            <person name="DeGray S."/>
            <person name="DeMaso C."/>
            <person name="Dhargay N."/>
            <person name="Dooley K."/>
            <person name="Dooley E."/>
            <person name="Doricent M."/>
            <person name="Dorje P."/>
            <person name="Dorjee K."/>
            <person name="Dupes A."/>
            <person name="Elong R."/>
            <person name="Falk J."/>
            <person name="Farina A."/>
            <person name="Faro S."/>
            <person name="Ferguson D."/>
            <person name="Fisher S."/>
            <person name="Foley C.D."/>
            <person name="Franke A."/>
            <person name="Friedrich D."/>
            <person name="Gadbois L."/>
            <person name="Gearin G."/>
            <person name="Gearin C.R."/>
            <person name="Giannoukos G."/>
            <person name="Goode T."/>
            <person name="Graham J."/>
            <person name="Grandbois E."/>
            <person name="Grewal S."/>
            <person name="Gyaltsen K."/>
            <person name="Hafez N."/>
            <person name="Hagos B."/>
            <person name="Hall J."/>
            <person name="Henson C."/>
            <person name="Hollinger A."/>
            <person name="Honan T."/>
            <person name="Huard M.D."/>
            <person name="Hughes L."/>
            <person name="Hurhula B."/>
            <person name="Husby M.E."/>
            <person name="Kamat A."/>
            <person name="Kanga B."/>
            <person name="Kashin S."/>
            <person name="Khazanovich D."/>
            <person name="Kisner P."/>
            <person name="Lance K."/>
            <person name="Lara M."/>
            <person name="Lee W."/>
            <person name="Lennon N."/>
            <person name="Letendre F."/>
            <person name="LeVine R."/>
            <person name="Lipovsky A."/>
            <person name="Liu X."/>
            <person name="Liu J."/>
            <person name="Liu S."/>
            <person name="Lokyitsang T."/>
            <person name="Lokyitsang Y."/>
            <person name="Lubonja R."/>
            <person name="Lui A."/>
            <person name="MacDonald P."/>
            <person name="Magnisalis V."/>
            <person name="Maru K."/>
            <person name="Matthews C."/>
            <person name="McCusker W."/>
            <person name="McDonough S."/>
            <person name="Mehta T."/>
            <person name="Meldrim J."/>
            <person name="Meneus L."/>
            <person name="Mihai O."/>
            <person name="Mihalev A."/>
            <person name="Mihova T."/>
            <person name="Mittelman R."/>
            <person name="Mlenga V."/>
            <person name="Montmayeur A."/>
            <person name="Mulrain L."/>
            <person name="Navidi A."/>
            <person name="Naylor J."/>
            <person name="Negash T."/>
            <person name="Nguyen T."/>
            <person name="Nguyen N."/>
            <person name="Nicol R."/>
            <person name="Norbu C."/>
            <person name="Norbu N."/>
            <person name="Novod N."/>
            <person name="O'Neill B."/>
            <person name="Osman S."/>
            <person name="Markiewicz E."/>
            <person name="Oyono O.L."/>
            <person name="Patti C."/>
            <person name="Phunkhang P."/>
            <person name="Pierre F."/>
            <person name="Priest M."/>
            <person name="Raghuraman S."/>
            <person name="Rege F."/>
            <person name="Reyes R."/>
            <person name="Rise C."/>
            <person name="Rogov P."/>
            <person name="Ross K."/>
            <person name="Ryan E."/>
            <person name="Settipalli S."/>
            <person name="Shea T."/>
            <person name="Sherpa N."/>
            <person name="Shi L."/>
            <person name="Shih D."/>
            <person name="Sparrow T."/>
            <person name="Spaulding J."/>
            <person name="Stalker J."/>
            <person name="Stange-Thomann N."/>
            <person name="Stavropoulos S."/>
            <person name="Stone C."/>
            <person name="Strader C."/>
            <person name="Tesfaye S."/>
            <person name="Thomson T."/>
            <person name="Thoulutsang Y."/>
            <person name="Thoulutsang D."/>
            <person name="Topham K."/>
            <person name="Topping I."/>
            <person name="Tsamla T."/>
            <person name="Vassiliev H."/>
            <person name="Vo A."/>
            <person name="Wangchuk T."/>
            <person name="Wangdi T."/>
            <person name="Weiand M."/>
            <person name="Wilkinson J."/>
            <person name="Wilson A."/>
            <person name="Yadav S."/>
            <person name="Young G."/>
            <person name="Yu Q."/>
            <person name="Zembek L."/>
            <person name="Zhong D."/>
            <person name="Zimmer A."/>
            <person name="Zwirko Z."/>
            <person name="Jaffe D.B."/>
            <person name="Alvarez P."/>
            <person name="Brockman W."/>
            <person name="Butler J."/>
            <person name="Chin C."/>
            <person name="Gnerre S."/>
            <person name="Grabherr M."/>
            <person name="Kleber M."/>
            <person name="Mauceli E."/>
            <person name="MacCallum I."/>
        </authorList>
    </citation>
    <scope>NUCLEOTIDE SEQUENCE [LARGE SCALE GENOMIC DNA]</scope>
    <source>
        <strain evidence="10">Tucson 14030-0811.24</strain>
    </source>
</reference>
<dbReference type="InParanoid" id="B4N7Q6"/>
<evidence type="ECO:0000256" key="3">
    <source>
        <dbReference type="ARBA" id="ARBA00022692"/>
    </source>
</evidence>
<feature type="transmembrane region" description="Helical" evidence="8">
    <location>
        <begin position="63"/>
        <end position="85"/>
    </location>
</feature>
<dbReference type="GO" id="GO:0030425">
    <property type="term" value="C:dendrite"/>
    <property type="evidence" value="ECO:0007669"/>
    <property type="project" value="TreeGrafter"/>
</dbReference>
<dbReference type="EMBL" id="CH964214">
    <property type="protein sequence ID" value="EDW80395.1"/>
    <property type="molecule type" value="Genomic_DNA"/>
</dbReference>
<dbReference type="GO" id="GO:0008049">
    <property type="term" value="P:male courtship behavior"/>
    <property type="evidence" value="ECO:0007669"/>
    <property type="project" value="TreeGrafter"/>
</dbReference>
<feature type="transmembrane region" description="Helical" evidence="8">
    <location>
        <begin position="264"/>
        <end position="288"/>
    </location>
</feature>
<evidence type="ECO:0000256" key="6">
    <source>
        <dbReference type="ARBA" id="ARBA00023170"/>
    </source>
</evidence>
<accession>B4N7Q6</accession>
<dbReference type="GO" id="GO:0050909">
    <property type="term" value="P:sensory perception of taste"/>
    <property type="evidence" value="ECO:0007669"/>
    <property type="project" value="InterPro"/>
</dbReference>
<dbReference type="InterPro" id="IPR013604">
    <property type="entry name" value="7TM_chemorcpt"/>
</dbReference>
<keyword evidence="5 8" id="KW-0472">Membrane</keyword>
<dbReference type="GO" id="GO:0030424">
    <property type="term" value="C:axon"/>
    <property type="evidence" value="ECO:0007669"/>
    <property type="project" value="TreeGrafter"/>
</dbReference>
<dbReference type="Proteomes" id="UP000007798">
    <property type="component" value="Unassembled WGS sequence"/>
</dbReference>
<dbReference type="GO" id="GO:0007165">
    <property type="term" value="P:signal transduction"/>
    <property type="evidence" value="ECO:0007669"/>
    <property type="project" value="UniProtKB-KW"/>
</dbReference>
<evidence type="ECO:0000256" key="1">
    <source>
        <dbReference type="ARBA" id="ARBA00004651"/>
    </source>
</evidence>
<dbReference type="OMA" id="GWSILSI"/>
<feature type="transmembrane region" description="Helical" evidence="8">
    <location>
        <begin position="123"/>
        <end position="144"/>
    </location>
</feature>
<dbReference type="GO" id="GO:0007635">
    <property type="term" value="P:chemosensory behavior"/>
    <property type="evidence" value="ECO:0007669"/>
    <property type="project" value="TreeGrafter"/>
</dbReference>
<sequence>MVYTLSPLIKYFGVLGLVPWAEQPSRQLAQKLYTFAIVLVQILSYALAMSAPLKDLDLPVSQLVSDIVFTAHMVTTSVILLQAMFQYEEFYDFCMELKSLNLRFQREVKVPANSLPRMRSLKLLFLGSASIFTLIPGIYMGIITNSYVGYFLYSLGSVLINRCQTVLLLINAELLTFHAELLCQQLQQILSCRQMRYNCILEGDCQRLTSVELLLSLKQAYMELYGLYNRFNALYGWSMLFIFVVMFLDSTVNIYWTLLSLSDAYSYVYIGISCASFMPQLALMLALCSSGEFCKRQHELIGSQIRGVSCALQVQKQSVHQGYSALVVEFSMQVEQDPLVINAEGFMDIDYGLLMSIFTAMVTYLIVLMQFGTF</sequence>
<feature type="transmembrane region" description="Helical" evidence="8">
    <location>
        <begin position="32"/>
        <end position="51"/>
    </location>
</feature>
<evidence type="ECO:0000313" key="9">
    <source>
        <dbReference type="EMBL" id="EDW80395.1"/>
    </source>
</evidence>
<evidence type="ECO:0000256" key="4">
    <source>
        <dbReference type="ARBA" id="ARBA00022989"/>
    </source>
</evidence>
<dbReference type="Pfam" id="PF08395">
    <property type="entry name" value="7tm_7"/>
    <property type="match status" value="1"/>
</dbReference>
<comment type="function">
    <text evidence="8">Gustatory receptor which mediates acceptance or avoidance behavior, depending on its substrates.</text>
</comment>
<dbReference type="FunCoup" id="B4N7Q6">
    <property type="interactions" value="13"/>
</dbReference>
<gene>
    <name evidence="9" type="primary">Dwil\GK18679</name>
    <name evidence="9" type="ORF">Dwil_GK18679</name>
</gene>
<keyword evidence="2 8" id="KW-1003">Cell membrane</keyword>
<dbReference type="PANTHER" id="PTHR21143">
    <property type="entry name" value="INVERTEBRATE GUSTATORY RECEPTOR"/>
    <property type="match status" value="1"/>
</dbReference>
<dbReference type="OrthoDB" id="6366728at2759"/>
<protein>
    <recommendedName>
        <fullName evidence="8">Gustatory receptor</fullName>
    </recommendedName>
</protein>